<keyword evidence="2" id="KW-0378">Hydrolase</keyword>
<dbReference type="OrthoDB" id="3810256at2"/>
<name>A0A3G9IMM4_9ACTN</name>
<evidence type="ECO:0000313" key="2">
    <source>
        <dbReference type="EMBL" id="BBH17255.1"/>
    </source>
</evidence>
<dbReference type="InterPro" id="IPR050228">
    <property type="entry name" value="Carboxylesterase_BioH"/>
</dbReference>
<gene>
    <name evidence="2" type="ORF">Back2_15420</name>
</gene>
<reference evidence="2 3" key="1">
    <citation type="submission" date="2018-11" db="EMBL/GenBank/DDBJ databases">
        <title>Complete genome sequence of Nocardioides baekrokdamisoli strain KCTC 39748.</title>
        <authorList>
            <person name="Kang S.W."/>
            <person name="Lee K.C."/>
            <person name="Kim K.K."/>
            <person name="Kim J.S."/>
            <person name="Kim D.S."/>
            <person name="Ko S.H."/>
            <person name="Yang S.H."/>
            <person name="Shin Y.K."/>
            <person name="Lee J.S."/>
        </authorList>
    </citation>
    <scope>NUCLEOTIDE SEQUENCE [LARGE SCALE GENOMIC DNA]</scope>
    <source>
        <strain evidence="2 3">KCTC 39748</strain>
    </source>
</reference>
<dbReference type="InterPro" id="IPR000073">
    <property type="entry name" value="AB_hydrolase_1"/>
</dbReference>
<protein>
    <submittedName>
        <fullName evidence="2">Alpha/beta hydrolase</fullName>
    </submittedName>
</protein>
<dbReference type="EMBL" id="AP019307">
    <property type="protein sequence ID" value="BBH17255.1"/>
    <property type="molecule type" value="Genomic_DNA"/>
</dbReference>
<dbReference type="PANTHER" id="PTHR43194:SF5">
    <property type="entry name" value="PIMELOYL-[ACYL-CARRIER PROTEIN] METHYL ESTER ESTERASE"/>
    <property type="match status" value="1"/>
</dbReference>
<dbReference type="InterPro" id="IPR029058">
    <property type="entry name" value="AB_hydrolase_fold"/>
</dbReference>
<feature type="domain" description="AB hydrolase-1" evidence="1">
    <location>
        <begin position="22"/>
        <end position="268"/>
    </location>
</feature>
<proteinExistence type="predicted"/>
<dbReference type="KEGG" id="nbe:Back2_15420"/>
<dbReference type="SUPFAM" id="SSF53474">
    <property type="entry name" value="alpha/beta-Hydrolases"/>
    <property type="match status" value="1"/>
</dbReference>
<sequence>MSVTAREFNQITAANTSGRRPIVLVHGLWCLASSWRNWQAFLEDRGYAVVAVDWPGDPVTVESAREGGGSLAGISAATVAVHVREVVALLERKPILIGHSMGGLVVEIVAGAGVAAATIAIGPAQMKGVWTLPASVLKALLPILGDPRNINRTVMLSEDQHKYIFATTLDEAEARELYQECVPAPAKPLFEVGTANLTPRSVTAVDTRQPDRGPLLMVAGENDTVTPYAIVEAAYKRQKKNPHPTELVEILGAGHSFVVDHNWADLAERSIEFLAKHGL</sequence>
<dbReference type="RefSeq" id="WP_125568284.1">
    <property type="nucleotide sequence ID" value="NZ_AP019307.1"/>
</dbReference>
<evidence type="ECO:0000313" key="3">
    <source>
        <dbReference type="Proteomes" id="UP000271573"/>
    </source>
</evidence>
<dbReference type="Proteomes" id="UP000271573">
    <property type="component" value="Chromosome"/>
</dbReference>
<dbReference type="Pfam" id="PF12697">
    <property type="entry name" value="Abhydrolase_6"/>
    <property type="match status" value="1"/>
</dbReference>
<dbReference type="PANTHER" id="PTHR43194">
    <property type="entry name" value="HYDROLASE ALPHA/BETA FOLD FAMILY"/>
    <property type="match status" value="1"/>
</dbReference>
<dbReference type="GO" id="GO:0016787">
    <property type="term" value="F:hydrolase activity"/>
    <property type="evidence" value="ECO:0007669"/>
    <property type="project" value="UniProtKB-KW"/>
</dbReference>
<dbReference type="AlphaFoldDB" id="A0A3G9IMM4"/>
<accession>A0A3G9IMM4</accession>
<dbReference type="Gene3D" id="3.40.50.1820">
    <property type="entry name" value="alpha/beta hydrolase"/>
    <property type="match status" value="1"/>
</dbReference>
<organism evidence="2 3">
    <name type="scientific">Nocardioides baekrokdamisoli</name>
    <dbReference type="NCBI Taxonomy" id="1804624"/>
    <lineage>
        <taxon>Bacteria</taxon>
        <taxon>Bacillati</taxon>
        <taxon>Actinomycetota</taxon>
        <taxon>Actinomycetes</taxon>
        <taxon>Propionibacteriales</taxon>
        <taxon>Nocardioidaceae</taxon>
        <taxon>Nocardioides</taxon>
    </lineage>
</organism>
<keyword evidence="3" id="KW-1185">Reference proteome</keyword>
<evidence type="ECO:0000259" key="1">
    <source>
        <dbReference type="Pfam" id="PF12697"/>
    </source>
</evidence>